<dbReference type="Proteomes" id="UP001301769">
    <property type="component" value="Unassembled WGS sequence"/>
</dbReference>
<evidence type="ECO:0000313" key="3">
    <source>
        <dbReference type="Proteomes" id="UP001301769"/>
    </source>
</evidence>
<keyword evidence="1" id="KW-0812">Transmembrane</keyword>
<keyword evidence="1" id="KW-1133">Transmembrane helix</keyword>
<dbReference type="EMBL" id="MU858295">
    <property type="protein sequence ID" value="KAK4207435.1"/>
    <property type="molecule type" value="Genomic_DNA"/>
</dbReference>
<gene>
    <name evidence="2" type="ORF">QBC37DRAFT_406203</name>
</gene>
<keyword evidence="1" id="KW-0472">Membrane</keyword>
<dbReference type="AlphaFoldDB" id="A0AAN6XVN5"/>
<sequence>MIRFYVSRDPNPRKRFPPHETLRTAINPCGGLPYQIAEWRGRNLLHITYTPLDPPEGVRLTDKERDMYTPEPFFENRLHLQYQTQSRATPRPGQPVASALVQVASAAPVATLIAGNIFEYVIQMPKNLMRGQSMKDMVEAAVWHSDSAVSQLLAKQDASQHAEVRHAWVRAAVYTAGFEEMVNDLQSLAQNISNEKGATDQELYQMVYQMATARQLFTHYQQAMSDFNSLVTGKVLGVKSDATRKQLVASIAMLLASVGLLVAGAGPILAGTAGLAAALNGGCGAVGIVSSIITICYKTKDNTDNECQKTALAELDRLILRLHQSLWDAQLAFAFLFCSQVLEVRLHRMSRDQKKELLGSLGVDVSKLKDQTYTKALVLASTENMLSIHTNITAKRAAVAEICGFQGDIRITVDSSDRYRISAPGEEEEQEQSEVGVGEVQGLIEGASPTVEVGA</sequence>
<accession>A0AAN6XVN5</accession>
<protein>
    <submittedName>
        <fullName evidence="2">Uncharacterized protein</fullName>
    </submittedName>
</protein>
<name>A0AAN6XVN5_9PEZI</name>
<feature type="transmembrane region" description="Helical" evidence="1">
    <location>
        <begin position="247"/>
        <end position="269"/>
    </location>
</feature>
<organism evidence="2 3">
    <name type="scientific">Rhypophila decipiens</name>
    <dbReference type="NCBI Taxonomy" id="261697"/>
    <lineage>
        <taxon>Eukaryota</taxon>
        <taxon>Fungi</taxon>
        <taxon>Dikarya</taxon>
        <taxon>Ascomycota</taxon>
        <taxon>Pezizomycotina</taxon>
        <taxon>Sordariomycetes</taxon>
        <taxon>Sordariomycetidae</taxon>
        <taxon>Sordariales</taxon>
        <taxon>Naviculisporaceae</taxon>
        <taxon>Rhypophila</taxon>
    </lineage>
</organism>
<proteinExistence type="predicted"/>
<comment type="caution">
    <text evidence="2">The sequence shown here is derived from an EMBL/GenBank/DDBJ whole genome shotgun (WGS) entry which is preliminary data.</text>
</comment>
<feature type="transmembrane region" description="Helical" evidence="1">
    <location>
        <begin position="275"/>
        <end position="297"/>
    </location>
</feature>
<reference evidence="2" key="1">
    <citation type="journal article" date="2023" name="Mol. Phylogenet. Evol.">
        <title>Genome-scale phylogeny and comparative genomics of the fungal order Sordariales.</title>
        <authorList>
            <person name="Hensen N."/>
            <person name="Bonometti L."/>
            <person name="Westerberg I."/>
            <person name="Brannstrom I.O."/>
            <person name="Guillou S."/>
            <person name="Cros-Aarteil S."/>
            <person name="Calhoun S."/>
            <person name="Haridas S."/>
            <person name="Kuo A."/>
            <person name="Mondo S."/>
            <person name="Pangilinan J."/>
            <person name="Riley R."/>
            <person name="LaButti K."/>
            <person name="Andreopoulos B."/>
            <person name="Lipzen A."/>
            <person name="Chen C."/>
            <person name="Yan M."/>
            <person name="Daum C."/>
            <person name="Ng V."/>
            <person name="Clum A."/>
            <person name="Steindorff A."/>
            <person name="Ohm R.A."/>
            <person name="Martin F."/>
            <person name="Silar P."/>
            <person name="Natvig D.O."/>
            <person name="Lalanne C."/>
            <person name="Gautier V."/>
            <person name="Ament-Velasquez S.L."/>
            <person name="Kruys A."/>
            <person name="Hutchinson M.I."/>
            <person name="Powell A.J."/>
            <person name="Barry K."/>
            <person name="Miller A.N."/>
            <person name="Grigoriev I.V."/>
            <person name="Debuchy R."/>
            <person name="Gladieux P."/>
            <person name="Hiltunen Thoren M."/>
            <person name="Johannesson H."/>
        </authorList>
    </citation>
    <scope>NUCLEOTIDE SEQUENCE</scope>
    <source>
        <strain evidence="2">PSN293</strain>
    </source>
</reference>
<keyword evidence="3" id="KW-1185">Reference proteome</keyword>
<evidence type="ECO:0000256" key="1">
    <source>
        <dbReference type="SAM" id="Phobius"/>
    </source>
</evidence>
<reference evidence="2" key="2">
    <citation type="submission" date="2023-05" db="EMBL/GenBank/DDBJ databases">
        <authorList>
            <consortium name="Lawrence Berkeley National Laboratory"/>
            <person name="Steindorff A."/>
            <person name="Hensen N."/>
            <person name="Bonometti L."/>
            <person name="Westerberg I."/>
            <person name="Brannstrom I.O."/>
            <person name="Guillou S."/>
            <person name="Cros-Aarteil S."/>
            <person name="Calhoun S."/>
            <person name="Haridas S."/>
            <person name="Kuo A."/>
            <person name="Mondo S."/>
            <person name="Pangilinan J."/>
            <person name="Riley R."/>
            <person name="Labutti K."/>
            <person name="Andreopoulos B."/>
            <person name="Lipzen A."/>
            <person name="Chen C."/>
            <person name="Yanf M."/>
            <person name="Daum C."/>
            <person name="Ng V."/>
            <person name="Clum A."/>
            <person name="Ohm R."/>
            <person name="Martin F."/>
            <person name="Silar P."/>
            <person name="Natvig D."/>
            <person name="Lalanne C."/>
            <person name="Gautier V."/>
            <person name="Ament-Velasquez S.L."/>
            <person name="Kruys A."/>
            <person name="Hutchinson M.I."/>
            <person name="Powell A.J."/>
            <person name="Barry K."/>
            <person name="Miller A.N."/>
            <person name="Grigoriev I.V."/>
            <person name="Debuchy R."/>
            <person name="Gladieux P."/>
            <person name="Thoren M.H."/>
            <person name="Johannesson H."/>
        </authorList>
    </citation>
    <scope>NUCLEOTIDE SEQUENCE</scope>
    <source>
        <strain evidence="2">PSN293</strain>
    </source>
</reference>
<evidence type="ECO:0000313" key="2">
    <source>
        <dbReference type="EMBL" id="KAK4207435.1"/>
    </source>
</evidence>